<keyword evidence="7" id="KW-0408">Iron</keyword>
<dbReference type="RefSeq" id="WP_309806462.1">
    <property type="nucleotide sequence ID" value="NZ_JAVDRD010000015.1"/>
</dbReference>
<keyword evidence="3 12" id="KW-1134">Transmembrane beta strand</keyword>
<dbReference type="SUPFAM" id="SSF56935">
    <property type="entry name" value="Porins"/>
    <property type="match status" value="1"/>
</dbReference>
<keyword evidence="18" id="KW-1185">Reference proteome</keyword>
<keyword evidence="8" id="KW-0406">Ion transport</keyword>
<dbReference type="PANTHER" id="PTHR32552">
    <property type="entry name" value="FERRICHROME IRON RECEPTOR-RELATED"/>
    <property type="match status" value="1"/>
</dbReference>
<feature type="domain" description="TonB-dependent receptor plug" evidence="16">
    <location>
        <begin position="76"/>
        <end position="175"/>
    </location>
</feature>
<evidence type="ECO:0000256" key="1">
    <source>
        <dbReference type="ARBA" id="ARBA00004571"/>
    </source>
</evidence>
<dbReference type="PANTHER" id="PTHR32552:SF89">
    <property type="entry name" value="CATECHOLATE SIDEROPHORE RECEPTOR FIU"/>
    <property type="match status" value="1"/>
</dbReference>
<dbReference type="EMBL" id="JAVDRD010000015">
    <property type="protein sequence ID" value="MDR6513117.1"/>
    <property type="molecule type" value="Genomic_DNA"/>
</dbReference>
<evidence type="ECO:0000256" key="12">
    <source>
        <dbReference type="PROSITE-ProRule" id="PRU01360"/>
    </source>
</evidence>
<gene>
    <name evidence="17" type="ORF">J2792_004007</name>
</gene>
<evidence type="ECO:0000256" key="6">
    <source>
        <dbReference type="ARBA" id="ARBA00022729"/>
    </source>
</evidence>
<evidence type="ECO:0000313" key="17">
    <source>
        <dbReference type="EMBL" id="MDR6513117.1"/>
    </source>
</evidence>
<evidence type="ECO:0000256" key="8">
    <source>
        <dbReference type="ARBA" id="ARBA00023065"/>
    </source>
</evidence>
<dbReference type="Gene3D" id="2.40.170.20">
    <property type="entry name" value="TonB-dependent receptor, beta-barrel domain"/>
    <property type="match status" value="1"/>
</dbReference>
<dbReference type="CDD" id="cd01347">
    <property type="entry name" value="ligand_gated_channel"/>
    <property type="match status" value="1"/>
</dbReference>
<evidence type="ECO:0000313" key="18">
    <source>
        <dbReference type="Proteomes" id="UP001184150"/>
    </source>
</evidence>
<keyword evidence="9 13" id="KW-0798">TonB box</keyword>
<sequence>MRDSFDRAGAAGAAGFLALGCISLIAGAAPALAQDATAAQNPEPRVLGGVTVTDTAITEGSYKTERAASPKYTAPLLDTPRTITVIPAQVLQDNATASLADALRFVSGITLGAGEGGNPQGDRPFIRGADAQNSLFLDGVRDIGAQSRDVFAVDQIEVVKGSDSTMNGRGSVGGAINLVSKQPTGERFANVSAATGTAEYRRVTADVNQPIGNVGLRLAAMYHDQHVAGRDAVWQDRWGVAPSVKFGLSGPTSLTLDYYHLESHELPDSGIPYLRTTANAPAGYSETTVAATPRTAFYGLVDRDFRHTLVNTGTARLEHHFANGLTLRNTTRYGVSSQGYVLTQPDDSQGNVINGNVWRRANTRYSRTTGFINQTDFYGTFTLGGIKNSFALTGEISRETANVGNYVSNAATGTALATGINAAGGRCGAASIAAFNCTSLANPNPYDRWVSYTADGSGVTAPIMLSAEKTWTRSRTNTQAVSLFDTVNFSDALLLNLGLRYDHYVTRVSPGLLPTAADESGRAWYSRIDNLWTWQAGLTWKPAPNGSIYASASTAATPPGSYLANGSDSNALNTTSQAITDALKVERTRSYEVGTKWNVFGEGLSLTLAAFQTETTNARATDANGTVTFIGNKRVKGIEVSASGNITDRWNVFGGYTYVDSTIINGGTTAVTAGGVTYYVPSPSTGQRFPNTPDHSFTANTTYRATDRLSLGANALYMSKVYGGYGAAVSGGVMTKTLARYVPGYWRFDANASFQVTPRFSLQANINNLFDKRYYDKAYSSHFASQAAGRTAILTANVKL</sequence>
<evidence type="ECO:0000256" key="13">
    <source>
        <dbReference type="RuleBase" id="RU003357"/>
    </source>
</evidence>
<evidence type="ECO:0000256" key="14">
    <source>
        <dbReference type="SAM" id="SignalP"/>
    </source>
</evidence>
<evidence type="ECO:0000256" key="4">
    <source>
        <dbReference type="ARBA" id="ARBA00022496"/>
    </source>
</evidence>
<protein>
    <submittedName>
        <fullName evidence="17">Catecholate siderophore receptor</fullName>
    </submittedName>
</protein>
<keyword evidence="2 12" id="KW-0813">Transport</keyword>
<dbReference type="Proteomes" id="UP001184150">
    <property type="component" value="Unassembled WGS sequence"/>
</dbReference>
<keyword evidence="6 14" id="KW-0732">Signal</keyword>
<proteinExistence type="inferred from homology"/>
<dbReference type="InterPro" id="IPR039426">
    <property type="entry name" value="TonB-dep_rcpt-like"/>
</dbReference>
<feature type="signal peptide" evidence="14">
    <location>
        <begin position="1"/>
        <end position="33"/>
    </location>
</feature>
<keyword evidence="5 12" id="KW-0812">Transmembrane</keyword>
<evidence type="ECO:0000256" key="5">
    <source>
        <dbReference type="ARBA" id="ARBA00022692"/>
    </source>
</evidence>
<dbReference type="Pfam" id="PF00593">
    <property type="entry name" value="TonB_dep_Rec_b-barrel"/>
    <property type="match status" value="1"/>
</dbReference>
<evidence type="ECO:0000256" key="10">
    <source>
        <dbReference type="ARBA" id="ARBA00023136"/>
    </source>
</evidence>
<dbReference type="InterPro" id="IPR012910">
    <property type="entry name" value="Plug_dom"/>
</dbReference>
<dbReference type="InterPro" id="IPR037066">
    <property type="entry name" value="Plug_dom_sf"/>
</dbReference>
<feature type="chain" id="PRO_5046706937" evidence="14">
    <location>
        <begin position="34"/>
        <end position="800"/>
    </location>
</feature>
<evidence type="ECO:0000259" key="16">
    <source>
        <dbReference type="Pfam" id="PF07715"/>
    </source>
</evidence>
<keyword evidence="4" id="KW-0410">Iron transport</keyword>
<reference evidence="17 18" key="1">
    <citation type="submission" date="2023-07" db="EMBL/GenBank/DDBJ databases">
        <title>Sorghum-associated microbial communities from plants grown in Nebraska, USA.</title>
        <authorList>
            <person name="Schachtman D."/>
        </authorList>
    </citation>
    <scope>NUCLEOTIDE SEQUENCE [LARGE SCALE GENOMIC DNA]</scope>
    <source>
        <strain evidence="17 18">DS1027</strain>
    </source>
</reference>
<dbReference type="InterPro" id="IPR000531">
    <property type="entry name" value="Beta-barrel_TonB"/>
</dbReference>
<comment type="similarity">
    <text evidence="12 13">Belongs to the TonB-dependent receptor family.</text>
</comment>
<dbReference type="PROSITE" id="PS52016">
    <property type="entry name" value="TONB_DEPENDENT_REC_3"/>
    <property type="match status" value="1"/>
</dbReference>
<name>A0ABU1MS67_9SPHN</name>
<dbReference type="Gene3D" id="2.170.130.10">
    <property type="entry name" value="TonB-dependent receptor, plug domain"/>
    <property type="match status" value="1"/>
</dbReference>
<organism evidence="17 18">
    <name type="scientific">Novosphingobium capsulatum</name>
    <dbReference type="NCBI Taxonomy" id="13688"/>
    <lineage>
        <taxon>Bacteria</taxon>
        <taxon>Pseudomonadati</taxon>
        <taxon>Pseudomonadota</taxon>
        <taxon>Alphaproteobacteria</taxon>
        <taxon>Sphingomonadales</taxon>
        <taxon>Sphingomonadaceae</taxon>
        <taxon>Novosphingobium</taxon>
    </lineage>
</organism>
<evidence type="ECO:0000259" key="15">
    <source>
        <dbReference type="Pfam" id="PF00593"/>
    </source>
</evidence>
<keyword evidence="10 12" id="KW-0472">Membrane</keyword>
<dbReference type="PROSITE" id="PS51257">
    <property type="entry name" value="PROKAR_LIPOPROTEIN"/>
    <property type="match status" value="1"/>
</dbReference>
<evidence type="ECO:0000256" key="7">
    <source>
        <dbReference type="ARBA" id="ARBA00023004"/>
    </source>
</evidence>
<evidence type="ECO:0000256" key="9">
    <source>
        <dbReference type="ARBA" id="ARBA00023077"/>
    </source>
</evidence>
<comment type="subcellular location">
    <subcellularLocation>
        <location evidence="1 12">Cell outer membrane</location>
        <topology evidence="1 12">Multi-pass membrane protein</topology>
    </subcellularLocation>
</comment>
<dbReference type="Pfam" id="PF07715">
    <property type="entry name" value="Plug"/>
    <property type="match status" value="1"/>
</dbReference>
<dbReference type="InterPro" id="IPR036942">
    <property type="entry name" value="Beta-barrel_TonB_sf"/>
</dbReference>
<evidence type="ECO:0000256" key="3">
    <source>
        <dbReference type="ARBA" id="ARBA00022452"/>
    </source>
</evidence>
<evidence type="ECO:0000256" key="11">
    <source>
        <dbReference type="ARBA" id="ARBA00023237"/>
    </source>
</evidence>
<comment type="caution">
    <text evidence="17">The sequence shown here is derived from an EMBL/GenBank/DDBJ whole genome shotgun (WGS) entry which is preliminary data.</text>
</comment>
<keyword evidence="11 12" id="KW-0998">Cell outer membrane</keyword>
<accession>A0ABU1MS67</accession>
<feature type="domain" description="TonB-dependent receptor-like beta-barrel" evidence="15">
    <location>
        <begin position="275"/>
        <end position="769"/>
    </location>
</feature>
<keyword evidence="17" id="KW-0675">Receptor</keyword>
<evidence type="ECO:0000256" key="2">
    <source>
        <dbReference type="ARBA" id="ARBA00022448"/>
    </source>
</evidence>